<evidence type="ECO:0000313" key="2">
    <source>
        <dbReference type="EMBL" id="MFC7315454.1"/>
    </source>
</evidence>
<keyword evidence="1" id="KW-1133">Transmembrane helix</keyword>
<evidence type="ECO:0000313" key="3">
    <source>
        <dbReference type="Proteomes" id="UP001596547"/>
    </source>
</evidence>
<protein>
    <submittedName>
        <fullName evidence="2">Uncharacterized protein</fullName>
    </submittedName>
</protein>
<sequence length="108" mass="11213">MGLKRVGMSLFGFGLLFGSVVAVVFGLFEGSTDVGCPPGVEPLYSLERVALVPVQTLGGTPLSDLVRPRIVVNDGCNALEVSVLAQWAALFVLLGVVVGAIGLLRSRS</sequence>
<dbReference type="Proteomes" id="UP001596547">
    <property type="component" value="Unassembled WGS sequence"/>
</dbReference>
<accession>A0ABD6A4B8</accession>
<feature type="transmembrane region" description="Helical" evidence="1">
    <location>
        <begin position="7"/>
        <end position="28"/>
    </location>
</feature>
<comment type="caution">
    <text evidence="2">The sequence shown here is derived from an EMBL/GenBank/DDBJ whole genome shotgun (WGS) entry which is preliminary data.</text>
</comment>
<proteinExistence type="predicted"/>
<name>A0ABD6A4B8_9EURY</name>
<feature type="transmembrane region" description="Helical" evidence="1">
    <location>
        <begin position="84"/>
        <end position="104"/>
    </location>
</feature>
<keyword evidence="1" id="KW-0812">Transmembrane</keyword>
<keyword evidence="1" id="KW-0472">Membrane</keyword>
<gene>
    <name evidence="2" type="ORF">ACFQPE_01410</name>
</gene>
<organism evidence="2 3">
    <name type="scientific">Halomarina halobia</name>
    <dbReference type="NCBI Taxonomy" id="3033386"/>
    <lineage>
        <taxon>Archaea</taxon>
        <taxon>Methanobacteriati</taxon>
        <taxon>Methanobacteriota</taxon>
        <taxon>Stenosarchaea group</taxon>
        <taxon>Halobacteria</taxon>
        <taxon>Halobacteriales</taxon>
        <taxon>Natronomonadaceae</taxon>
        <taxon>Halomarina</taxon>
    </lineage>
</organism>
<dbReference type="AlphaFoldDB" id="A0ABD6A4B8"/>
<dbReference type="GeneID" id="79314419"/>
<dbReference type="RefSeq" id="WP_276304853.1">
    <property type="nucleotide sequence ID" value="NZ_CP119992.1"/>
</dbReference>
<reference evidence="2 3" key="1">
    <citation type="journal article" date="2019" name="Int. J. Syst. Evol. Microbiol.">
        <title>The Global Catalogue of Microorganisms (GCM) 10K type strain sequencing project: providing services to taxonomists for standard genome sequencing and annotation.</title>
        <authorList>
            <consortium name="The Broad Institute Genomics Platform"/>
            <consortium name="The Broad Institute Genome Sequencing Center for Infectious Disease"/>
            <person name="Wu L."/>
            <person name="Ma J."/>
        </authorList>
    </citation>
    <scope>NUCLEOTIDE SEQUENCE [LARGE SCALE GENOMIC DNA]</scope>
    <source>
        <strain evidence="2 3">PSR21</strain>
    </source>
</reference>
<dbReference type="EMBL" id="JBHTBF010000001">
    <property type="protein sequence ID" value="MFC7315454.1"/>
    <property type="molecule type" value="Genomic_DNA"/>
</dbReference>
<keyword evidence="3" id="KW-1185">Reference proteome</keyword>
<evidence type="ECO:0000256" key="1">
    <source>
        <dbReference type="SAM" id="Phobius"/>
    </source>
</evidence>